<evidence type="ECO:0000259" key="6">
    <source>
        <dbReference type="Pfam" id="PF03016"/>
    </source>
</evidence>
<evidence type="ECO:0000256" key="3">
    <source>
        <dbReference type="ARBA" id="ARBA00022676"/>
    </source>
</evidence>
<dbReference type="Pfam" id="PF03016">
    <property type="entry name" value="Exostosin_GT47"/>
    <property type="match status" value="1"/>
</dbReference>
<dbReference type="GO" id="GO:0000139">
    <property type="term" value="C:Golgi membrane"/>
    <property type="evidence" value="ECO:0007669"/>
    <property type="project" value="UniProtKB-SubCell"/>
</dbReference>
<protein>
    <recommendedName>
        <fullName evidence="6">Exostosin GT47 domain-containing protein</fullName>
    </recommendedName>
</protein>
<keyword evidence="3" id="KW-0328">Glycosyltransferase</keyword>
<dbReference type="PANTHER" id="PTHR11062">
    <property type="entry name" value="EXOSTOSIN HEPARAN SULFATE GLYCOSYLTRANSFERASE -RELATED"/>
    <property type="match status" value="1"/>
</dbReference>
<dbReference type="InterPro" id="IPR040911">
    <property type="entry name" value="Exostosin_GT47"/>
</dbReference>
<reference evidence="8" key="1">
    <citation type="journal article" date="2017" name="Plant J.">
        <title>The pomegranate (Punica granatum L.) genome and the genomics of punicalagin biosynthesis.</title>
        <authorList>
            <person name="Qin G."/>
            <person name="Xu C."/>
            <person name="Ming R."/>
            <person name="Tang H."/>
            <person name="Guyot R."/>
            <person name="Kramer E.M."/>
            <person name="Hu Y."/>
            <person name="Yi X."/>
            <person name="Qi Y."/>
            <person name="Xu X."/>
            <person name="Gao Z."/>
            <person name="Pan H."/>
            <person name="Jian J."/>
            <person name="Tian Y."/>
            <person name="Yue Z."/>
            <person name="Xu Y."/>
        </authorList>
    </citation>
    <scope>NUCLEOTIDE SEQUENCE [LARGE SCALE GENOMIC DNA]</scope>
    <source>
        <strain evidence="8">cv. Dabenzi</strain>
    </source>
</reference>
<dbReference type="Proteomes" id="UP000197138">
    <property type="component" value="Unassembled WGS sequence"/>
</dbReference>
<feature type="domain" description="Exostosin GT47" evidence="6">
    <location>
        <begin position="207"/>
        <end position="514"/>
    </location>
</feature>
<evidence type="ECO:0000313" key="7">
    <source>
        <dbReference type="EMBL" id="OWM72034.1"/>
    </source>
</evidence>
<dbReference type="GO" id="GO:0016757">
    <property type="term" value="F:glycosyltransferase activity"/>
    <property type="evidence" value="ECO:0007669"/>
    <property type="project" value="UniProtKB-KW"/>
</dbReference>
<evidence type="ECO:0000313" key="8">
    <source>
        <dbReference type="Proteomes" id="UP000197138"/>
    </source>
</evidence>
<comment type="caution">
    <text evidence="7">The sequence shown here is derived from an EMBL/GenBank/DDBJ whole genome shotgun (WGS) entry which is preliminary data.</text>
</comment>
<evidence type="ECO:0000256" key="1">
    <source>
        <dbReference type="ARBA" id="ARBA00004323"/>
    </source>
</evidence>
<keyword evidence="4" id="KW-0812">Transmembrane</keyword>
<keyword evidence="4" id="KW-0735">Signal-anchor</keyword>
<dbReference type="AlphaFoldDB" id="A0A218WGQ3"/>
<dbReference type="EMBL" id="MTKT01004293">
    <property type="protein sequence ID" value="OWM72034.1"/>
    <property type="molecule type" value="Genomic_DNA"/>
</dbReference>
<name>A0A218WGQ3_PUNGR</name>
<keyword evidence="5" id="KW-0333">Golgi apparatus</keyword>
<comment type="similarity">
    <text evidence="2">Belongs to the glycosyltransferase 47 family.</text>
</comment>
<dbReference type="PANTHER" id="PTHR11062:SF117">
    <property type="entry name" value="XYLOGLUCAN-SPECIFIC GALACTURONOSYLTRANSFERASE 1"/>
    <property type="match status" value="1"/>
</dbReference>
<dbReference type="InterPro" id="IPR004263">
    <property type="entry name" value="Exostosin"/>
</dbReference>
<evidence type="ECO:0000256" key="4">
    <source>
        <dbReference type="ARBA" id="ARBA00022968"/>
    </source>
</evidence>
<sequence>MLSLFINCCCYNLKECASKYTTERWNYEKKPRRRAAVKTQKWRFPCPRKGLLLSAEQIKILWRDRDGATAIVHVCISSRKLNNLYCLSTGAQSQPSFELQEFPVFRNISRVLSNDEDILKETARESSVPVMTSSGVQSIDHNSLKTISSVVQENPVPVPVPVLVSVTKSSSEIELEEETADAMKAVKEQLEVHRSWVSSHSRNNMKCDGRGIYVYDLPSKFNKDLMGQCSDMIPWINLCKHFQNNAMGEPIPKLGDHWVYNENEAKLFYVPFYGGLDILRWHFKNVSTELKDSLSLELIKWLEQQKPWPKNFGKDHVFVLGKISWDFRRNSDSTWGTKFLELPQMQNPMKLLIERQPWHVNDIGIPHPTSFHPRSDSDIIAWQQKIIQSPRRSLISFAGAARSGAPENIRSLLISQCMEAGEGKCRFLDCRSEKCDMPETVIETFMESEFCLQPQGDSPSRKSLFDSLVSGCIPVLFDPFTAYYQYPWHLPEEPEKYSVFIDHNEVRKSRVNVMERLMKISRQEREDMRSYIAYELMPGLVYGDLRAEFSKFQDAFSIAVNNLLERASRI</sequence>
<evidence type="ECO:0000256" key="5">
    <source>
        <dbReference type="ARBA" id="ARBA00023034"/>
    </source>
</evidence>
<keyword evidence="3" id="KW-0808">Transferase</keyword>
<comment type="subcellular location">
    <subcellularLocation>
        <location evidence="1">Golgi apparatus membrane</location>
        <topology evidence="1">Single-pass type II membrane protein</topology>
    </subcellularLocation>
</comment>
<evidence type="ECO:0000256" key="2">
    <source>
        <dbReference type="ARBA" id="ARBA00010271"/>
    </source>
</evidence>
<gene>
    <name evidence="7" type="ORF">CDL15_Pgr017917</name>
</gene>
<accession>A0A218WGQ3</accession>
<proteinExistence type="inferred from homology"/>
<organism evidence="7 8">
    <name type="scientific">Punica granatum</name>
    <name type="common">Pomegranate</name>
    <dbReference type="NCBI Taxonomy" id="22663"/>
    <lineage>
        <taxon>Eukaryota</taxon>
        <taxon>Viridiplantae</taxon>
        <taxon>Streptophyta</taxon>
        <taxon>Embryophyta</taxon>
        <taxon>Tracheophyta</taxon>
        <taxon>Spermatophyta</taxon>
        <taxon>Magnoliopsida</taxon>
        <taxon>eudicotyledons</taxon>
        <taxon>Gunneridae</taxon>
        <taxon>Pentapetalae</taxon>
        <taxon>rosids</taxon>
        <taxon>malvids</taxon>
        <taxon>Myrtales</taxon>
        <taxon>Lythraceae</taxon>
        <taxon>Punica</taxon>
    </lineage>
</organism>